<accession>A0ABN1WGJ3</accession>
<comment type="caution">
    <text evidence="2">The sequence shown here is derived from an EMBL/GenBank/DDBJ whole genome shotgun (WGS) entry which is preliminary data.</text>
</comment>
<sequence length="83" mass="8792">MPVLFLLLALALPQQADHGGISHAALKGEDGRGRHAPGPSACRCPEPRRAQGRWADEGALCDIPEMVGTWRSGGILPAHHVPL</sequence>
<gene>
    <name evidence="2" type="ORF">GCM10009665_45410</name>
</gene>
<dbReference type="EMBL" id="BAAALF010000087">
    <property type="protein sequence ID" value="GAA1249540.1"/>
    <property type="molecule type" value="Genomic_DNA"/>
</dbReference>
<name>A0ABN1WGJ3_9ACTN</name>
<reference evidence="2 3" key="1">
    <citation type="journal article" date="2019" name="Int. J. Syst. Evol. Microbiol.">
        <title>The Global Catalogue of Microorganisms (GCM) 10K type strain sequencing project: providing services to taxonomists for standard genome sequencing and annotation.</title>
        <authorList>
            <consortium name="The Broad Institute Genomics Platform"/>
            <consortium name="The Broad Institute Genome Sequencing Center for Infectious Disease"/>
            <person name="Wu L."/>
            <person name="Ma J."/>
        </authorList>
    </citation>
    <scope>NUCLEOTIDE SEQUENCE [LARGE SCALE GENOMIC DNA]</scope>
    <source>
        <strain evidence="2 3">JCM 13004</strain>
    </source>
</reference>
<keyword evidence="3" id="KW-1185">Reference proteome</keyword>
<proteinExistence type="predicted"/>
<organism evidence="2 3">
    <name type="scientific">Kitasatospora nipponensis</name>
    <dbReference type="NCBI Taxonomy" id="258049"/>
    <lineage>
        <taxon>Bacteria</taxon>
        <taxon>Bacillati</taxon>
        <taxon>Actinomycetota</taxon>
        <taxon>Actinomycetes</taxon>
        <taxon>Kitasatosporales</taxon>
        <taxon>Streptomycetaceae</taxon>
        <taxon>Kitasatospora</taxon>
    </lineage>
</organism>
<dbReference type="Proteomes" id="UP001500037">
    <property type="component" value="Unassembled WGS sequence"/>
</dbReference>
<feature type="region of interest" description="Disordered" evidence="1">
    <location>
        <begin position="22"/>
        <end position="47"/>
    </location>
</feature>
<evidence type="ECO:0000313" key="3">
    <source>
        <dbReference type="Proteomes" id="UP001500037"/>
    </source>
</evidence>
<protein>
    <submittedName>
        <fullName evidence="2">Uncharacterized protein</fullName>
    </submittedName>
</protein>
<evidence type="ECO:0000313" key="2">
    <source>
        <dbReference type="EMBL" id="GAA1249540.1"/>
    </source>
</evidence>
<evidence type="ECO:0000256" key="1">
    <source>
        <dbReference type="SAM" id="MobiDB-lite"/>
    </source>
</evidence>